<dbReference type="HOGENOM" id="CLU_232267_0_0_4"/>
<dbReference type="InterPro" id="IPR008638">
    <property type="entry name" value="FhaB/CdiA-like_TPS"/>
</dbReference>
<dbReference type="InterPro" id="IPR011493">
    <property type="entry name" value="GLUG"/>
</dbReference>
<name>W0V8I9_9BURK</name>
<dbReference type="PATRIC" id="fig|1349767.4.peg.181"/>
<feature type="compositionally biased region" description="Basic and acidic residues" evidence="4">
    <location>
        <begin position="2080"/>
        <end position="2109"/>
    </location>
</feature>
<comment type="subcellular location">
    <subcellularLocation>
        <location evidence="1">Secreted</location>
    </subcellularLocation>
</comment>
<dbReference type="Pfam" id="PF18657">
    <property type="entry name" value="YDG"/>
    <property type="match status" value="4"/>
</dbReference>
<dbReference type="InterPro" id="IPR012334">
    <property type="entry name" value="Pectin_lyas_fold"/>
</dbReference>
<evidence type="ECO:0000256" key="1">
    <source>
        <dbReference type="ARBA" id="ARBA00004613"/>
    </source>
</evidence>
<dbReference type="KEGG" id="jag:GJA_3586"/>
<dbReference type="InterPro" id="IPR011050">
    <property type="entry name" value="Pectin_lyase_fold/virulence"/>
</dbReference>
<feature type="chain" id="PRO_5004798159" evidence="5">
    <location>
        <begin position="38"/>
        <end position="2109"/>
    </location>
</feature>
<dbReference type="RefSeq" id="WP_051781001.1">
    <property type="nucleotide sequence ID" value="NZ_BCTH01000067.1"/>
</dbReference>
<dbReference type="PANTHER" id="PTHR12338:SF8">
    <property type="entry name" value="HEME_HEMOPEXIN-BINDING PROTEIN"/>
    <property type="match status" value="1"/>
</dbReference>
<feature type="region of interest" description="Disordered" evidence="4">
    <location>
        <begin position="2059"/>
        <end position="2109"/>
    </location>
</feature>
<dbReference type="Pfam" id="PF07581">
    <property type="entry name" value="Glug"/>
    <property type="match status" value="1"/>
</dbReference>
<feature type="signal peptide" evidence="5">
    <location>
        <begin position="1"/>
        <end position="37"/>
    </location>
</feature>
<dbReference type="STRING" id="1349767.GJA_3586"/>
<accession>W0V8I9</accession>
<dbReference type="EMBL" id="HG322949">
    <property type="protein sequence ID" value="CDG84201.1"/>
    <property type="molecule type" value="Genomic_DNA"/>
</dbReference>
<evidence type="ECO:0000313" key="8">
    <source>
        <dbReference type="Proteomes" id="UP000027604"/>
    </source>
</evidence>
<dbReference type="SUPFAM" id="SSF51126">
    <property type="entry name" value="Pectin lyase-like"/>
    <property type="match status" value="1"/>
</dbReference>
<evidence type="ECO:0000256" key="2">
    <source>
        <dbReference type="ARBA" id="ARBA00022525"/>
    </source>
</evidence>
<dbReference type="NCBIfam" id="TIGR01901">
    <property type="entry name" value="adhes_NPXG"/>
    <property type="match status" value="1"/>
</dbReference>
<gene>
    <name evidence="7" type="ORF">GJA_3586</name>
</gene>
<dbReference type="GO" id="GO:0005576">
    <property type="term" value="C:extracellular region"/>
    <property type="evidence" value="ECO:0007669"/>
    <property type="project" value="UniProtKB-SubCell"/>
</dbReference>
<dbReference type="Gene3D" id="2.160.20.10">
    <property type="entry name" value="Single-stranded right-handed beta-helix, Pectin lyase-like"/>
    <property type="match status" value="1"/>
</dbReference>
<evidence type="ECO:0000256" key="5">
    <source>
        <dbReference type="SAM" id="SignalP"/>
    </source>
</evidence>
<keyword evidence="2" id="KW-0964">Secreted</keyword>
<dbReference type="SMART" id="SM00912">
    <property type="entry name" value="Haemagg_act"/>
    <property type="match status" value="1"/>
</dbReference>
<keyword evidence="8" id="KW-1185">Reference proteome</keyword>
<evidence type="ECO:0000259" key="6">
    <source>
        <dbReference type="SMART" id="SM00912"/>
    </source>
</evidence>
<organism evidence="7 8">
    <name type="scientific">Janthinobacterium agaricidamnosum NBRC 102515 = DSM 9628</name>
    <dbReference type="NCBI Taxonomy" id="1349767"/>
    <lineage>
        <taxon>Bacteria</taxon>
        <taxon>Pseudomonadati</taxon>
        <taxon>Pseudomonadota</taxon>
        <taxon>Betaproteobacteria</taxon>
        <taxon>Burkholderiales</taxon>
        <taxon>Oxalobacteraceae</taxon>
        <taxon>Janthinobacterium</taxon>
    </lineage>
</organism>
<dbReference type="Pfam" id="PF05860">
    <property type="entry name" value="TPS"/>
    <property type="match status" value="1"/>
</dbReference>
<protein>
    <submittedName>
        <fullName evidence="7">Filamentous haemagglutinin family N-terminal domain protein</fullName>
    </submittedName>
</protein>
<feature type="compositionally biased region" description="Low complexity" evidence="4">
    <location>
        <begin position="2059"/>
        <end position="2077"/>
    </location>
</feature>
<dbReference type="Proteomes" id="UP000027604">
    <property type="component" value="Chromosome I"/>
</dbReference>
<proteinExistence type="predicted"/>
<keyword evidence="3 5" id="KW-0732">Signal</keyword>
<evidence type="ECO:0000256" key="4">
    <source>
        <dbReference type="SAM" id="MobiDB-lite"/>
    </source>
</evidence>
<dbReference type="PANTHER" id="PTHR12338">
    <property type="entry name" value="AUTOTRANSPORTER"/>
    <property type="match status" value="1"/>
</dbReference>
<dbReference type="InterPro" id="IPR041248">
    <property type="entry name" value="YDG"/>
</dbReference>
<evidence type="ECO:0000313" key="7">
    <source>
        <dbReference type="EMBL" id="CDG84201.1"/>
    </source>
</evidence>
<reference evidence="7 8" key="1">
    <citation type="journal article" date="2015" name="Genome Announc.">
        <title>Genome Sequence of Mushroom Soft-Rot Pathogen Janthinobacterium agaricidamnosum.</title>
        <authorList>
            <person name="Graupner K."/>
            <person name="Lackner G."/>
            <person name="Hertweck C."/>
        </authorList>
    </citation>
    <scope>NUCLEOTIDE SEQUENCE [LARGE SCALE GENOMIC DNA]</scope>
    <source>
        <strain evidence="8">NBRC 102515 / DSM 9628</strain>
    </source>
</reference>
<sequence>MKNTDPVLHSRHAVLTPPLRRSALALLVSSCFSAAYANPTLPQVVNGQATFNQQGNVFSITNTPGTIINWQSFSINPGELTRFIQQNANSAVLNRITGQDPSKILGALQSNGKVYLINPNGVLFGRDARVDVNGLVASSLGLSNQDFLAGKMNFSGAASAGAVSNQGTIHTGAGGKVALIGPNVVNSGVITAPNGEVILAAGHSVQLADPANPGLQVVVSAPSDQALNVGQVIAQGGKIGMYGALLNQRGTLNANSAVIGENGKIVLQASGKALLEAGSLTSATNSAGSGGQVTVLGDQVGLTGNARVDVSGAKGGGTVLLGGDYQGRNAAIPNARQVYLGSDATVAADAIDSGNGGKVIVWGDQTTRVFGSISAHGGAASGDGGFVETSGHYLAVDGIRVDTRSSRGKQGNWLLDPYDIEVVAGNGGMLGDVDQFGDAPASGSTSIGASLISNATSNVTLQALHRITFNSAINMTQAGVGLTAQAGESINVNTAITTNGGAVKLSANDASSGSPKIAASNVNLGAAISTHGGAVTISGANVVGLGSINVGSGNLALIANEAGGGINLTGTGDQLSGSGAAGQTVSLQADTINFSGGINFGGAASQASVTLLPLTNGRAIFLGTTAGNALGLLNEELNRISAGSLNIGNSNSGNISTFQTIDLAQTTTGTGVKNLTLESGGNIIVSNPLTMRQAGSSLLLKTGVGGTLAVDGGGSLSAANLFLEADQMSLGGSAGSLSGDLVTLDRRSAGEIDVGSGAADSSTSLGLTDAELKTIGAGHITIGGHTFNGPLNLLGSLDLSGLSSLNLLELRTSGALRLGGPLIVGKDLMVAGSTINATGLVNVGGEFILDGGAWLQNSGSLPAFYAHGFNLQNGTFLRVTGGDGSSASPYRIADIYGLQGINTLGMANNYALVSNIDASGTAGWNQGGGFVSIASGNVSGYSGTFDGAGHVISGLTVSTANQPGTSGVGLFARLQGGTLRNLALQGGSVTGRYNVGALVGLNDGGTLDNVFSSSTVNGTNAVGGLVGANSGTIRNSGASGNVNGVNSDGGGAVGGLAGTNFGSGLITVSSASGAVNGARESVGGLVGSNQARITQSYATGNVSGARSVGGLVGNNGAGGTISDAYASGAVGLAAGADATLVHENLGGLAGSNSGAISNVFSSGAINGSGFTAVGGVLGANAGGTLSGAYWNTDSSGQHSDNGGATGLSTAQMQQQSSFGGFNFGNSAVWRIYNGHTTPLLKAFLKPLQVNVSGAAGSKVYDGQFAMFNGTLVYIGLLDGDTGVNGSLGYQSARNVGSYALDGLWSTKYDISISGANVLSITPRVLGVTVGGSKVYDGSTGFGGATYSLSNVVEGDHVHASGNAQFLDKNAGNGKTVNASGLSLSGNELGNYVLASDTASGSADISRATLNLGNVSGINKVYDGSSNAAVNAALLGLFGNDQVSLADLLARFSDKNAGRGKTVNYSGSGALSGLDAGNYVLGAYSGSISADITARALNLSYSGGGKVYDGSSNATLNVGDDRVAGDALSVSLHASFADKNAGNNKVVSINSVSLGGADAGNYTLVLPSGNWLASITPAALVLNGLSAGNKVYDGSNQASVSASLGGVIGQDQVNLVGGSGSFSDKNAGSGKVVTASGFGLSGADAGNYTLVSNGGTTHADIAQKALSTWVGAGGGLWSDAANWDGGVVPEGANVLAVDFGGLKGTVTYNAAAGDTILNNLNMLGGLNLSGGNLSVGNGNLSSLNLSGGGLQIGNSLTVGNYLQSGGLLSGLGNVNISNSFSQSAGSINIGGKLTIKQASGDLNFANLTAQTVSLSASSGAIGQSGAINAGSLDTQSQNGVVLNNAGNHVGNFSASNSGAGGITLVNTGPASGLLLGSLSSGSGNITVNNTGAVETHAINANGGNVSITAHSPINVQGAISGNDITLAADTDIAFGNGAQLNAAHNIAATAGNDITLDGAAGLNAGNTITLTSGRGVFFRGQSTLDVQAGGGINLLAQNGNISGTPEVRINSRGAPVSLLAPKGSISMPSSIFVGVPPPPPSVPTASQVAQSSAATVAVIQQGNSSSSATGAAGDAASGPKVADKDKTPAKPATSEKENGNPNDTKKMYCS</sequence>
<evidence type="ECO:0000256" key="3">
    <source>
        <dbReference type="ARBA" id="ARBA00022729"/>
    </source>
</evidence>
<dbReference type="InterPro" id="IPR050909">
    <property type="entry name" value="Bact_Autotransporter_VF"/>
</dbReference>
<dbReference type="OrthoDB" id="218680at2"/>
<dbReference type="Gene3D" id="2.160.20.110">
    <property type="match status" value="2"/>
</dbReference>
<feature type="domain" description="Filamentous haemagglutinin FhaB/tRNA nuclease CdiA-like TPS" evidence="6">
    <location>
        <begin position="35"/>
        <end position="146"/>
    </location>
</feature>
<dbReference type="eggNOG" id="COG3210">
    <property type="taxonomic scope" value="Bacteria"/>
</dbReference>